<keyword evidence="4" id="KW-0547">Nucleotide-binding</keyword>
<evidence type="ECO:0000259" key="11">
    <source>
        <dbReference type="Pfam" id="PF02706"/>
    </source>
</evidence>
<dbReference type="NCBIfam" id="TIGR01007">
    <property type="entry name" value="eps_fam"/>
    <property type="match status" value="1"/>
</dbReference>
<feature type="coiled-coil region" evidence="8">
    <location>
        <begin position="265"/>
        <end position="336"/>
    </location>
</feature>
<feature type="compositionally biased region" description="Low complexity" evidence="9">
    <location>
        <begin position="787"/>
        <end position="803"/>
    </location>
</feature>
<protein>
    <recommendedName>
        <fullName evidence="15">Polysaccharide biosynthesis tyrosine autokinase</fullName>
    </recommendedName>
</protein>
<dbReference type="SUPFAM" id="SSF52540">
    <property type="entry name" value="P-loop containing nucleoside triphosphate hydrolases"/>
    <property type="match status" value="1"/>
</dbReference>
<dbReference type="Pfam" id="PF13807">
    <property type="entry name" value="GNVR"/>
    <property type="match status" value="1"/>
</dbReference>
<dbReference type="Gene3D" id="3.40.50.300">
    <property type="entry name" value="P-loop containing nucleotide triphosphate hydrolases"/>
    <property type="match status" value="1"/>
</dbReference>
<evidence type="ECO:0000256" key="7">
    <source>
        <dbReference type="ARBA" id="ARBA00023136"/>
    </source>
</evidence>
<evidence type="ECO:0000256" key="4">
    <source>
        <dbReference type="ARBA" id="ARBA00022741"/>
    </source>
</evidence>
<name>A0ABQ6C6X6_9BURK</name>
<keyword evidence="7" id="KW-0472">Membrane</keyword>
<keyword evidence="6" id="KW-1133">Transmembrane helix</keyword>
<dbReference type="InterPro" id="IPR027417">
    <property type="entry name" value="P-loop_NTPase"/>
</dbReference>
<sequence>MASNELTPHPQQPPQPPGGALAMRQGHALQTALLQREEAEAQAAADDEIDLRQILRTLAKHKGMIAGITLLAVLAAAIYTLRATPLYQSTVTLQIDRSAQKVVGFNTEMEVDQGAAADQLQLRTQTELLKSRSLAERVIDELGLYKRDAAAVLGAAVPAGTGEEPNPLDAANAEVPEPTFFAMLANNFRQLFTPATNDEQAIGREETIKEFQESVTVEPVRNSRLVEVQVLNSDPALAARIANQMAKAAITVSLERRMESSVYARQYLEDQIKQAKAKLEESERQINDYAKKNEILNLGDKGNATAQTFVDFSAALAKAEQDRIRAEAVYNELRNRPESAPQVLNNEAIKTYKTEKARLEADYAKNLSIYKPDFPAMVQARAQIAELDSRINTEVATILGGIKAQYEAAKSQEGLLRTRVAATRSEVQTVQDRSVDMSLLQRDLDTNRQIYDTLLQRLKEVSVTANIATNNLSIVDEAKVPLFPHKPKPLINLGLGLVLGAFLGMLAALLREQLDDSIKHADEVESFFHLPLLGWIPVTKTAKGSNEAIALQTHTDPRGAFAEAYRSMRTALQFSTPEGAPKRLMVTSCGKSEGKSTTALALAINFAQLGQQVLLIDADMRKASLHKSLRMPNDKGLSNLLSGDVAAESLIQPTAIANLSVMLAGPTPPDPVELLMGPKLMMLLDKAAEFGFSQVIIDGPPLLGIADAIVLGNQVQHIIFAVKAAETKKSSIKDGLRRLRNAGLAPMGVVLTHARHEHSPGYGYGYESYYGYGDDHAAGAKRPKLEPGLARPATPARAGTPAA</sequence>
<dbReference type="CDD" id="cd05387">
    <property type="entry name" value="BY-kinase"/>
    <property type="match status" value="1"/>
</dbReference>
<feature type="domain" description="Polysaccharide chain length determinant N-terminal" evidence="11">
    <location>
        <begin position="47"/>
        <end position="142"/>
    </location>
</feature>
<keyword evidence="14" id="KW-1185">Reference proteome</keyword>
<dbReference type="PANTHER" id="PTHR32309:SF13">
    <property type="entry name" value="FERRIC ENTEROBACTIN TRANSPORT PROTEIN FEPE"/>
    <property type="match status" value="1"/>
</dbReference>
<evidence type="ECO:0000259" key="10">
    <source>
        <dbReference type="Pfam" id="PF01656"/>
    </source>
</evidence>
<keyword evidence="8" id="KW-0175">Coiled coil</keyword>
<evidence type="ECO:0008006" key="15">
    <source>
        <dbReference type="Google" id="ProtNLM"/>
    </source>
</evidence>
<feature type="region of interest" description="Disordered" evidence="9">
    <location>
        <begin position="781"/>
        <end position="803"/>
    </location>
</feature>
<dbReference type="InterPro" id="IPR005702">
    <property type="entry name" value="Wzc-like_C"/>
</dbReference>
<keyword evidence="5" id="KW-0067">ATP-binding</keyword>
<evidence type="ECO:0000256" key="5">
    <source>
        <dbReference type="ARBA" id="ARBA00022840"/>
    </source>
</evidence>
<keyword evidence="3" id="KW-0812">Transmembrane</keyword>
<organism evidence="13 14">
    <name type="scientific">Hydrogenophaga electricum</name>
    <dbReference type="NCBI Taxonomy" id="1230953"/>
    <lineage>
        <taxon>Bacteria</taxon>
        <taxon>Pseudomonadati</taxon>
        <taxon>Pseudomonadota</taxon>
        <taxon>Betaproteobacteria</taxon>
        <taxon>Burkholderiales</taxon>
        <taxon>Comamonadaceae</taxon>
        <taxon>Hydrogenophaga</taxon>
    </lineage>
</organism>
<feature type="domain" description="CobQ/CobB/MinD/ParA nucleotide binding" evidence="10">
    <location>
        <begin position="586"/>
        <end position="757"/>
    </location>
</feature>
<evidence type="ECO:0000259" key="12">
    <source>
        <dbReference type="Pfam" id="PF13807"/>
    </source>
</evidence>
<evidence type="ECO:0000256" key="8">
    <source>
        <dbReference type="SAM" id="Coils"/>
    </source>
</evidence>
<dbReference type="Pfam" id="PF02706">
    <property type="entry name" value="Wzz"/>
    <property type="match status" value="1"/>
</dbReference>
<gene>
    <name evidence="13" type="ORF">GCM10007935_33160</name>
</gene>
<dbReference type="Proteomes" id="UP001156903">
    <property type="component" value="Unassembled WGS sequence"/>
</dbReference>
<proteinExistence type="predicted"/>
<reference evidence="14" key="1">
    <citation type="journal article" date="2019" name="Int. J. Syst. Evol. Microbiol.">
        <title>The Global Catalogue of Microorganisms (GCM) 10K type strain sequencing project: providing services to taxonomists for standard genome sequencing and annotation.</title>
        <authorList>
            <consortium name="The Broad Institute Genomics Platform"/>
            <consortium name="The Broad Institute Genome Sequencing Center for Infectious Disease"/>
            <person name="Wu L."/>
            <person name="Ma J."/>
        </authorList>
    </citation>
    <scope>NUCLEOTIDE SEQUENCE [LARGE SCALE GENOMIC DNA]</scope>
    <source>
        <strain evidence="14">NBRC 109341</strain>
    </source>
</reference>
<dbReference type="InterPro" id="IPR003856">
    <property type="entry name" value="LPS_length_determ_N"/>
</dbReference>
<dbReference type="InterPro" id="IPR032807">
    <property type="entry name" value="GNVR"/>
</dbReference>
<evidence type="ECO:0000256" key="1">
    <source>
        <dbReference type="ARBA" id="ARBA00004651"/>
    </source>
</evidence>
<feature type="region of interest" description="Disordered" evidence="9">
    <location>
        <begin position="1"/>
        <end position="22"/>
    </location>
</feature>
<dbReference type="Pfam" id="PF01656">
    <property type="entry name" value="CbiA"/>
    <property type="match status" value="1"/>
</dbReference>
<keyword evidence="2" id="KW-1003">Cell membrane</keyword>
<evidence type="ECO:0000256" key="3">
    <source>
        <dbReference type="ARBA" id="ARBA00022692"/>
    </source>
</evidence>
<dbReference type="PANTHER" id="PTHR32309">
    <property type="entry name" value="TYROSINE-PROTEIN KINASE"/>
    <property type="match status" value="1"/>
</dbReference>
<evidence type="ECO:0000313" key="13">
    <source>
        <dbReference type="EMBL" id="GLS15879.1"/>
    </source>
</evidence>
<feature type="domain" description="Tyrosine-protein kinase G-rich" evidence="12">
    <location>
        <begin position="440"/>
        <end position="512"/>
    </location>
</feature>
<comment type="caution">
    <text evidence="13">The sequence shown here is derived from an EMBL/GenBank/DDBJ whole genome shotgun (WGS) entry which is preliminary data.</text>
</comment>
<accession>A0ABQ6C6X6</accession>
<evidence type="ECO:0000256" key="6">
    <source>
        <dbReference type="ARBA" id="ARBA00022989"/>
    </source>
</evidence>
<evidence type="ECO:0000256" key="9">
    <source>
        <dbReference type="SAM" id="MobiDB-lite"/>
    </source>
</evidence>
<evidence type="ECO:0000256" key="2">
    <source>
        <dbReference type="ARBA" id="ARBA00022475"/>
    </source>
</evidence>
<dbReference type="InterPro" id="IPR050445">
    <property type="entry name" value="Bact_polysacc_biosynth/exp"/>
</dbReference>
<dbReference type="InterPro" id="IPR002586">
    <property type="entry name" value="CobQ/CobB/MinD/ParA_Nub-bd_dom"/>
</dbReference>
<dbReference type="EMBL" id="BSPB01000036">
    <property type="protein sequence ID" value="GLS15879.1"/>
    <property type="molecule type" value="Genomic_DNA"/>
</dbReference>
<dbReference type="RefSeq" id="WP_284308690.1">
    <property type="nucleotide sequence ID" value="NZ_BSPB01000036.1"/>
</dbReference>
<evidence type="ECO:0000313" key="14">
    <source>
        <dbReference type="Proteomes" id="UP001156903"/>
    </source>
</evidence>
<comment type="subcellular location">
    <subcellularLocation>
        <location evidence="1">Cell membrane</location>
        <topology evidence="1">Multi-pass membrane protein</topology>
    </subcellularLocation>
</comment>